<reference evidence="2" key="1">
    <citation type="submission" date="2018-05" db="EMBL/GenBank/DDBJ databases">
        <authorList>
            <person name="Lanie J.A."/>
            <person name="Ng W.-L."/>
            <person name="Kazmierczak K.M."/>
            <person name="Andrzejewski T.M."/>
            <person name="Davidsen T.M."/>
            <person name="Wayne K.J."/>
            <person name="Tettelin H."/>
            <person name="Glass J.I."/>
            <person name="Rusch D."/>
            <person name="Podicherti R."/>
            <person name="Tsui H.-C.T."/>
            <person name="Winkler M.E."/>
        </authorList>
    </citation>
    <scope>NUCLEOTIDE SEQUENCE</scope>
</reference>
<feature type="non-terminal residue" evidence="2">
    <location>
        <position position="37"/>
    </location>
</feature>
<dbReference type="EMBL" id="UINC01180390">
    <property type="protein sequence ID" value="SVD89559.1"/>
    <property type="molecule type" value="Genomic_DNA"/>
</dbReference>
<proteinExistence type="predicted"/>
<protein>
    <recommendedName>
        <fullName evidence="1">Release factor glutamine methyltransferase N-terminal domain-containing protein</fullName>
    </recommendedName>
</protein>
<dbReference type="InterPro" id="IPR040758">
    <property type="entry name" value="PrmC_N"/>
</dbReference>
<evidence type="ECO:0000313" key="2">
    <source>
        <dbReference type="EMBL" id="SVD89559.1"/>
    </source>
</evidence>
<gene>
    <name evidence="2" type="ORF">METZ01_LOCUS442413</name>
</gene>
<accession>A0A382Z2Z1</accession>
<evidence type="ECO:0000259" key="1">
    <source>
        <dbReference type="Pfam" id="PF17827"/>
    </source>
</evidence>
<sequence>MTAAEALQTATATLAAAGVEAPRVDAEWLLAHVLGCN</sequence>
<feature type="domain" description="Release factor glutamine methyltransferase N-terminal" evidence="1">
    <location>
        <begin position="5"/>
        <end position="37"/>
    </location>
</feature>
<dbReference type="Gene3D" id="1.10.8.10">
    <property type="entry name" value="DNA helicase RuvA subunit, C-terminal domain"/>
    <property type="match status" value="1"/>
</dbReference>
<dbReference type="Pfam" id="PF17827">
    <property type="entry name" value="PrmC_N"/>
    <property type="match status" value="1"/>
</dbReference>
<name>A0A382Z2Z1_9ZZZZ</name>
<organism evidence="2">
    <name type="scientific">marine metagenome</name>
    <dbReference type="NCBI Taxonomy" id="408172"/>
    <lineage>
        <taxon>unclassified sequences</taxon>
        <taxon>metagenomes</taxon>
        <taxon>ecological metagenomes</taxon>
    </lineage>
</organism>
<dbReference type="AlphaFoldDB" id="A0A382Z2Z1"/>